<accession>S4XG69</accession>
<keyword evidence="1" id="KW-0472">Membrane</keyword>
<organism evidence="2 3">
    <name type="scientific">Corynebacterium terpenotabidum Y-11</name>
    <dbReference type="NCBI Taxonomy" id="1200352"/>
    <lineage>
        <taxon>Bacteria</taxon>
        <taxon>Bacillati</taxon>
        <taxon>Actinomycetota</taxon>
        <taxon>Actinomycetes</taxon>
        <taxon>Mycobacteriales</taxon>
        <taxon>Corynebacteriaceae</taxon>
        <taxon>Corynebacterium</taxon>
    </lineage>
</organism>
<feature type="transmembrane region" description="Helical" evidence="1">
    <location>
        <begin position="296"/>
        <end position="314"/>
    </location>
</feature>
<feature type="transmembrane region" description="Helical" evidence="1">
    <location>
        <begin position="150"/>
        <end position="173"/>
    </location>
</feature>
<keyword evidence="1" id="KW-1133">Transmembrane helix</keyword>
<protein>
    <recommendedName>
        <fullName evidence="4">Type VII secretion integral membrane protein EccD</fullName>
    </recommendedName>
</protein>
<dbReference type="OrthoDB" id="4425136at2"/>
<feature type="transmembrane region" description="Helical" evidence="1">
    <location>
        <begin position="230"/>
        <end position="253"/>
    </location>
</feature>
<evidence type="ECO:0000313" key="2">
    <source>
        <dbReference type="EMBL" id="AGP31531.1"/>
    </source>
</evidence>
<feature type="transmembrane region" description="Helical" evidence="1">
    <location>
        <begin position="397"/>
        <end position="417"/>
    </location>
</feature>
<feature type="transmembrane region" description="Helical" evidence="1">
    <location>
        <begin position="105"/>
        <end position="130"/>
    </location>
</feature>
<proteinExistence type="predicted"/>
<dbReference type="Pfam" id="PF08817">
    <property type="entry name" value="YukD"/>
    <property type="match status" value="1"/>
</dbReference>
<keyword evidence="3" id="KW-1185">Reference proteome</keyword>
<evidence type="ECO:0000256" key="1">
    <source>
        <dbReference type="SAM" id="Phobius"/>
    </source>
</evidence>
<keyword evidence="1" id="KW-0812">Transmembrane</keyword>
<gene>
    <name evidence="2" type="ORF">A606_09460</name>
</gene>
<reference evidence="2 3" key="1">
    <citation type="submission" date="2012-06" db="EMBL/GenBank/DDBJ databases">
        <title>Complete genome sequence of Corynebacterium terpenotabidum Y-11 (=DSM 44721).</title>
        <authorList>
            <person name="Ruckert C."/>
            <person name="Albersmeier A."/>
            <person name="Al-Dilaimi A."/>
            <person name="Szczepanowski R."/>
            <person name="Kalinowski J."/>
        </authorList>
    </citation>
    <scope>NUCLEOTIDE SEQUENCE [LARGE SCALE GENOMIC DNA]</scope>
    <source>
        <strain evidence="2 3">Y-11</strain>
    </source>
</reference>
<dbReference type="AlphaFoldDB" id="S4XG69"/>
<dbReference type="Proteomes" id="UP000014809">
    <property type="component" value="Chromosome"/>
</dbReference>
<sequence>MIAVSISVIDDAGPDGSPAGHRARVVDATVSATVPVAELIPHLVDATPGEHWQLSGAGGILRPEYGLDESGVRPGERLTLARATVPAPPTDTVGRLSEDLPPNPAVWVAAGLVAAATLVLPPFTAGAPVWHPLEISDRARSILDGSGDPGGPAATAATALTLIIAVACAAGSLHDRRVTALAAVLAFSVGVQVNVVTGCVLATCAVWRPGPERVITVALTLAAAVNFRPGVTVLLGMTGLVIAGQTALGLAGVRLPRIPATGLFAAVAGASSTAGSTTSSEDADAAAVPRARTTHAALVIAACTVILAGVVQLIPPGTRPGWTTVAGCLAVAVTGLSARGVRPVHAVTVTVTAVTVAVWTLVHCPGYWPLAALLPVALPAVRITSPLAGRVIDILETVAFAVAVPALIATTGVFDLVRGIG</sequence>
<evidence type="ECO:0000313" key="3">
    <source>
        <dbReference type="Proteomes" id="UP000014809"/>
    </source>
</evidence>
<evidence type="ECO:0008006" key="4">
    <source>
        <dbReference type="Google" id="ProtNLM"/>
    </source>
</evidence>
<feature type="transmembrane region" description="Helical" evidence="1">
    <location>
        <begin position="180"/>
        <end position="210"/>
    </location>
</feature>
<dbReference type="eggNOG" id="ENOG5032H3K">
    <property type="taxonomic scope" value="Bacteria"/>
</dbReference>
<dbReference type="KEGG" id="cter:A606_09460"/>
<dbReference type="PATRIC" id="fig|1200352.3.peg.1926"/>
<dbReference type="STRING" id="1200352.A606_09460"/>
<name>S4XG69_9CORY</name>
<dbReference type="HOGENOM" id="CLU_634179_0_0_11"/>
<feature type="transmembrane region" description="Helical" evidence="1">
    <location>
        <begin position="320"/>
        <end position="337"/>
    </location>
</feature>
<dbReference type="EMBL" id="CP003696">
    <property type="protein sequence ID" value="AGP31531.1"/>
    <property type="molecule type" value="Genomic_DNA"/>
</dbReference>
<dbReference type="InterPro" id="IPR024962">
    <property type="entry name" value="YukD-like"/>
</dbReference>
<dbReference type="RefSeq" id="WP_020441887.1">
    <property type="nucleotide sequence ID" value="NC_021663.1"/>
</dbReference>
<feature type="transmembrane region" description="Helical" evidence="1">
    <location>
        <begin position="367"/>
        <end position="385"/>
    </location>
</feature>